<proteinExistence type="predicted"/>
<accession>A0A1H7LZ04</accession>
<gene>
    <name evidence="1" type="ORF">SAMN04488129_10696</name>
</gene>
<name>A0A1H7LZ04_9GAMM</name>
<dbReference type="EMBL" id="FOBC01000006">
    <property type="protein sequence ID" value="SEL04112.1"/>
    <property type="molecule type" value="Genomic_DNA"/>
</dbReference>
<evidence type="ECO:0000313" key="1">
    <source>
        <dbReference type="EMBL" id="SEL04112.1"/>
    </source>
</evidence>
<reference evidence="2" key="1">
    <citation type="submission" date="2016-10" db="EMBL/GenBank/DDBJ databases">
        <authorList>
            <person name="Varghese N."/>
            <person name="Submissions S."/>
        </authorList>
    </citation>
    <scope>NUCLEOTIDE SEQUENCE [LARGE SCALE GENOMIC DNA]</scope>
    <source>
        <strain evidence="2">CGMCC 1.9150</strain>
    </source>
</reference>
<organism evidence="1 2">
    <name type="scientific">Halomonas daqiaonensis</name>
    <dbReference type="NCBI Taxonomy" id="650850"/>
    <lineage>
        <taxon>Bacteria</taxon>
        <taxon>Pseudomonadati</taxon>
        <taxon>Pseudomonadota</taxon>
        <taxon>Gammaproteobacteria</taxon>
        <taxon>Oceanospirillales</taxon>
        <taxon>Halomonadaceae</taxon>
        <taxon>Halomonas</taxon>
    </lineage>
</organism>
<dbReference type="STRING" id="650850.SAMN04488129_10696"/>
<dbReference type="RefSeq" id="WP_170840089.1">
    <property type="nucleotide sequence ID" value="NZ_FOBC01000006.1"/>
</dbReference>
<protein>
    <submittedName>
        <fullName evidence="1">Uncharacterized protein</fullName>
    </submittedName>
</protein>
<keyword evidence="2" id="KW-1185">Reference proteome</keyword>
<evidence type="ECO:0000313" key="2">
    <source>
        <dbReference type="Proteomes" id="UP000198807"/>
    </source>
</evidence>
<dbReference type="Proteomes" id="UP000198807">
    <property type="component" value="Unassembled WGS sequence"/>
</dbReference>
<sequence length="45" mass="4591">MEEQVMAANPQTAEADLAGSHLTGDIVSKPHGGLIHVLGKLPSIG</sequence>
<dbReference type="AlphaFoldDB" id="A0A1H7LZ04"/>